<evidence type="ECO:0000313" key="1">
    <source>
        <dbReference type="EMBL" id="BAN64450.1"/>
    </source>
</evidence>
<reference evidence="1" key="1">
    <citation type="journal article" date="2014" name="BMC Genomics">
        <title>The Babesia bovis gene and promoter model: an update from full-length EST analysis.</title>
        <authorList>
            <person name="Yamagishi J."/>
            <person name="Wakaguri H."/>
            <person name="Yokoyama N."/>
            <person name="Yamashita R."/>
            <person name="Suzuki Y."/>
            <person name="Xuan X."/>
            <person name="Igarashi I."/>
        </authorList>
    </citation>
    <scope>NUCLEOTIDE SEQUENCE</scope>
    <source>
        <strain evidence="1">Texas</strain>
    </source>
</reference>
<name>S6C7U0_BABBO</name>
<protein>
    <submittedName>
        <fullName evidence="1">Uncharacterized protein</fullName>
    </submittedName>
</protein>
<dbReference type="AlphaFoldDB" id="S6C7U0"/>
<proteinExistence type="evidence at transcript level"/>
<dbReference type="EMBL" id="AK440656">
    <property type="protein sequence ID" value="BAN64450.1"/>
    <property type="molecule type" value="mRNA"/>
</dbReference>
<organism evidence="1">
    <name type="scientific">Babesia bovis</name>
    <dbReference type="NCBI Taxonomy" id="5865"/>
    <lineage>
        <taxon>Eukaryota</taxon>
        <taxon>Sar</taxon>
        <taxon>Alveolata</taxon>
        <taxon>Apicomplexa</taxon>
        <taxon>Aconoidasida</taxon>
        <taxon>Piroplasmida</taxon>
        <taxon>Babesiidae</taxon>
        <taxon>Babesia</taxon>
    </lineage>
</organism>
<accession>S6C7U0</accession>
<sequence>MYIYVDTTLLPYANVIQHLHVRTSTYRAQVKICIGTLAVHTLKNLSHGLRVKLVIDISVIYLHRVHHHVLPTMANVIKHLHVRYKHVTRFINNSLDFWVDNFDNLFGVRKRHNAVLPVQPTPPPKVCYNNNLG</sequence>